<reference evidence="1" key="1">
    <citation type="journal article" name="BMC Genomics">
        <title>Long-read sequencing and de novo genome assembly of marine medaka (Oryzias melastigma).</title>
        <authorList>
            <person name="Liang P."/>
            <person name="Saqib H.S.A."/>
            <person name="Ni X."/>
            <person name="Shen Y."/>
        </authorList>
    </citation>
    <scope>NUCLEOTIDE SEQUENCE</scope>
    <source>
        <strain evidence="1">Bigg-433</strain>
    </source>
</reference>
<name>A0A834CFN4_ORYME</name>
<organism evidence="1 2">
    <name type="scientific">Oryzias melastigma</name>
    <name type="common">Marine medaka</name>
    <dbReference type="NCBI Taxonomy" id="30732"/>
    <lineage>
        <taxon>Eukaryota</taxon>
        <taxon>Metazoa</taxon>
        <taxon>Chordata</taxon>
        <taxon>Craniata</taxon>
        <taxon>Vertebrata</taxon>
        <taxon>Euteleostomi</taxon>
        <taxon>Actinopterygii</taxon>
        <taxon>Neopterygii</taxon>
        <taxon>Teleostei</taxon>
        <taxon>Neoteleostei</taxon>
        <taxon>Acanthomorphata</taxon>
        <taxon>Ovalentaria</taxon>
        <taxon>Atherinomorphae</taxon>
        <taxon>Beloniformes</taxon>
        <taxon>Adrianichthyidae</taxon>
        <taxon>Oryziinae</taxon>
        <taxon>Oryzias</taxon>
    </lineage>
</organism>
<evidence type="ECO:0000313" key="1">
    <source>
        <dbReference type="EMBL" id="KAF6728374.1"/>
    </source>
</evidence>
<dbReference type="EMBL" id="WKFB01000285">
    <property type="protein sequence ID" value="KAF6728374.1"/>
    <property type="molecule type" value="Genomic_DNA"/>
</dbReference>
<comment type="caution">
    <text evidence="1">The sequence shown here is derived from an EMBL/GenBank/DDBJ whole genome shotgun (WGS) entry which is preliminary data.</text>
</comment>
<sequence length="131" mass="15260">MAQKSPRFYWIFFSNRNGDPHGAGGVVAQSEKLKERMLVQLQGHCRLAGRRAPVKSMAREEKSLFTVRFGRVHTSSPLAEWFSLSFSFTNPSSSPPRTHRLIFHFCFLKNSTAMLRFIRTYVQFPRQFFKL</sequence>
<dbReference type="Proteomes" id="UP000646548">
    <property type="component" value="Unassembled WGS sequence"/>
</dbReference>
<evidence type="ECO:0000313" key="2">
    <source>
        <dbReference type="Proteomes" id="UP000646548"/>
    </source>
</evidence>
<accession>A0A834CFN4</accession>
<proteinExistence type="predicted"/>
<gene>
    <name evidence="1" type="ORF">FQA47_014407</name>
</gene>
<dbReference type="AlphaFoldDB" id="A0A834CFN4"/>
<protein>
    <submittedName>
        <fullName evidence="1">Uncharacterized protein</fullName>
    </submittedName>
</protein>